<dbReference type="InterPro" id="IPR029062">
    <property type="entry name" value="Class_I_gatase-like"/>
</dbReference>
<dbReference type="Proteomes" id="UP000886833">
    <property type="component" value="Unassembled WGS sequence"/>
</dbReference>
<dbReference type="PANTHER" id="PTHR43235">
    <property type="entry name" value="GLUTAMINE AMIDOTRANSFERASE PB2B2.05-RELATED"/>
    <property type="match status" value="1"/>
</dbReference>
<dbReference type="AlphaFoldDB" id="A0A9D1KCJ4"/>
<protein>
    <submittedName>
        <fullName evidence="1">Gamma-glutamyl-gamma-aminobutyrate hydrolase family protein</fullName>
    </submittedName>
</protein>
<dbReference type="PANTHER" id="PTHR43235:SF1">
    <property type="entry name" value="GLUTAMINE AMIDOTRANSFERASE PB2B2.05-RELATED"/>
    <property type="match status" value="1"/>
</dbReference>
<evidence type="ECO:0000313" key="2">
    <source>
        <dbReference type="Proteomes" id="UP000886833"/>
    </source>
</evidence>
<proteinExistence type="predicted"/>
<reference evidence="1" key="1">
    <citation type="submission" date="2020-10" db="EMBL/GenBank/DDBJ databases">
        <authorList>
            <person name="Gilroy R."/>
        </authorList>
    </citation>
    <scope>NUCLEOTIDE SEQUENCE</scope>
    <source>
        <strain evidence="1">CHK195-26880</strain>
    </source>
</reference>
<sequence>MINIKPIIGIVGRLYSGETNIICVEEVRLAVTKFGGIPLLILPVDKDYLSCKKLYSDEELKDLKRVLSLCNGFILPGGDTWYMLDEIVVDYAIKWDKPLFAICLGMQALSKVLSGDEKIGYDNTIKNNTSINHLESNKDYVHSVIIDKNSKLYSIIGEEKIFVNSRHSYHVKELDNTLICARSSDGLIEGVELKDKKFIIGVQWHPESCLEDEYSNRLFKAFFSKF</sequence>
<dbReference type="Gene3D" id="3.40.50.880">
    <property type="match status" value="1"/>
</dbReference>
<dbReference type="Pfam" id="PF07722">
    <property type="entry name" value="Peptidase_C26"/>
    <property type="match status" value="1"/>
</dbReference>
<dbReference type="EMBL" id="DVKQ01000037">
    <property type="protein sequence ID" value="HIT37422.1"/>
    <property type="molecule type" value="Genomic_DNA"/>
</dbReference>
<accession>A0A9D1KCJ4</accession>
<organism evidence="1 2">
    <name type="scientific">Candidatus Onthousia faecipullorum</name>
    <dbReference type="NCBI Taxonomy" id="2840887"/>
    <lineage>
        <taxon>Bacteria</taxon>
        <taxon>Bacillati</taxon>
        <taxon>Bacillota</taxon>
        <taxon>Bacilli</taxon>
        <taxon>Candidatus Onthousia</taxon>
    </lineage>
</organism>
<reference evidence="1" key="2">
    <citation type="journal article" date="2021" name="PeerJ">
        <title>Extensive microbial diversity within the chicken gut microbiome revealed by metagenomics and culture.</title>
        <authorList>
            <person name="Gilroy R."/>
            <person name="Ravi A."/>
            <person name="Getino M."/>
            <person name="Pursley I."/>
            <person name="Horton D.L."/>
            <person name="Alikhan N.F."/>
            <person name="Baker D."/>
            <person name="Gharbi K."/>
            <person name="Hall N."/>
            <person name="Watson M."/>
            <person name="Adriaenssens E.M."/>
            <person name="Foster-Nyarko E."/>
            <person name="Jarju S."/>
            <person name="Secka A."/>
            <person name="Antonio M."/>
            <person name="Oren A."/>
            <person name="Chaudhuri R.R."/>
            <person name="La Ragione R."/>
            <person name="Hildebrand F."/>
            <person name="Pallen M.J."/>
        </authorList>
    </citation>
    <scope>NUCLEOTIDE SEQUENCE</scope>
    <source>
        <strain evidence="1">CHK195-26880</strain>
    </source>
</reference>
<dbReference type="InterPro" id="IPR011697">
    <property type="entry name" value="Peptidase_C26"/>
</dbReference>
<dbReference type="GO" id="GO:0016811">
    <property type="term" value="F:hydrolase activity, acting on carbon-nitrogen (but not peptide) bonds, in linear amides"/>
    <property type="evidence" value="ECO:0007669"/>
    <property type="project" value="InterPro"/>
</dbReference>
<dbReference type="GO" id="GO:0005829">
    <property type="term" value="C:cytosol"/>
    <property type="evidence" value="ECO:0007669"/>
    <property type="project" value="TreeGrafter"/>
</dbReference>
<dbReference type="SUPFAM" id="SSF52317">
    <property type="entry name" value="Class I glutamine amidotransferase-like"/>
    <property type="match status" value="1"/>
</dbReference>
<evidence type="ECO:0000313" key="1">
    <source>
        <dbReference type="EMBL" id="HIT37422.1"/>
    </source>
</evidence>
<dbReference type="InterPro" id="IPR044668">
    <property type="entry name" value="PuuD-like"/>
</dbReference>
<dbReference type="PROSITE" id="PS51273">
    <property type="entry name" value="GATASE_TYPE_1"/>
    <property type="match status" value="1"/>
</dbReference>
<comment type="caution">
    <text evidence="1">The sequence shown here is derived from an EMBL/GenBank/DDBJ whole genome shotgun (WGS) entry which is preliminary data.</text>
</comment>
<keyword evidence="1" id="KW-0378">Hydrolase</keyword>
<name>A0A9D1KCJ4_9FIRM</name>
<gene>
    <name evidence="1" type="ORF">IAB59_02945</name>
</gene>